<accession>A0ABY7H196</accession>
<evidence type="ECO:0000313" key="3">
    <source>
        <dbReference type="Proteomes" id="UP001164459"/>
    </source>
</evidence>
<dbReference type="RefSeq" id="WP_269035380.1">
    <property type="nucleotide sequence ID" value="NZ_CP114040.1"/>
</dbReference>
<keyword evidence="1" id="KW-0732">Signal</keyword>
<evidence type="ECO:0000256" key="1">
    <source>
        <dbReference type="SAM" id="SignalP"/>
    </source>
</evidence>
<reference evidence="2" key="1">
    <citation type="submission" date="2022-11" db="EMBL/GenBank/DDBJ databases">
        <title>Minimal conservation of predation-associated metabolite biosynthetic gene clusters underscores biosynthetic potential of Myxococcota including descriptions for ten novel species: Archangium lansinium sp. nov., Myxococcus landrumus sp. nov., Nannocystis bai.</title>
        <authorList>
            <person name="Ahearne A."/>
            <person name="Stevens C."/>
            <person name="Dowd S."/>
        </authorList>
    </citation>
    <scope>NUCLEOTIDE SEQUENCE</scope>
    <source>
        <strain evidence="2">Fl3</strain>
    </source>
</reference>
<evidence type="ECO:0000313" key="2">
    <source>
        <dbReference type="EMBL" id="WAS93029.1"/>
    </source>
</evidence>
<dbReference type="Proteomes" id="UP001164459">
    <property type="component" value="Chromosome"/>
</dbReference>
<feature type="chain" id="PRO_5045386857" evidence="1">
    <location>
        <begin position="25"/>
        <end position="125"/>
    </location>
</feature>
<proteinExistence type="predicted"/>
<feature type="signal peptide" evidence="1">
    <location>
        <begin position="1"/>
        <end position="24"/>
    </location>
</feature>
<name>A0ABY7H196_9BACT</name>
<dbReference type="EMBL" id="CP114040">
    <property type="protein sequence ID" value="WAS93029.1"/>
    <property type="molecule type" value="Genomic_DNA"/>
</dbReference>
<organism evidence="2 3">
    <name type="scientific">Nannocystis punicea</name>
    <dbReference type="NCBI Taxonomy" id="2995304"/>
    <lineage>
        <taxon>Bacteria</taxon>
        <taxon>Pseudomonadati</taxon>
        <taxon>Myxococcota</taxon>
        <taxon>Polyangia</taxon>
        <taxon>Nannocystales</taxon>
        <taxon>Nannocystaceae</taxon>
        <taxon>Nannocystis</taxon>
    </lineage>
</organism>
<sequence length="125" mass="13199">MSIRPHLSLLAGLMIVSAPATTFADSAGSLGNVDAVTVYESSSDDYAMANGVLTVREKSGTKRDYKWGGSLCPGRNVSSESIRMLFDALQSTQTIEIVPSYKVGNGATRCLTGFKLSFDRPTAGG</sequence>
<gene>
    <name evidence="2" type="ORF">O0S08_43230</name>
</gene>
<keyword evidence="3" id="KW-1185">Reference proteome</keyword>
<protein>
    <submittedName>
        <fullName evidence="2">Uncharacterized protein</fullName>
    </submittedName>
</protein>